<evidence type="ECO:0000313" key="3">
    <source>
        <dbReference type="Proteomes" id="UP000230821"/>
    </source>
</evidence>
<dbReference type="Gene3D" id="2.60.120.10">
    <property type="entry name" value="Jelly Rolls"/>
    <property type="match status" value="1"/>
</dbReference>
<feature type="domain" description="Cyclic nucleotide-binding" evidence="1">
    <location>
        <begin position="15"/>
        <end position="105"/>
    </location>
</feature>
<organism evidence="2 3">
    <name type="scientific">candidate division KSB3 bacterium</name>
    <dbReference type="NCBI Taxonomy" id="2044937"/>
    <lineage>
        <taxon>Bacteria</taxon>
        <taxon>candidate division KSB3</taxon>
    </lineage>
</organism>
<dbReference type="Proteomes" id="UP000230821">
    <property type="component" value="Unassembled WGS sequence"/>
</dbReference>
<reference evidence="2 3" key="1">
    <citation type="submission" date="2017-10" db="EMBL/GenBank/DDBJ databases">
        <title>Novel microbial diversity and functional potential in the marine mammal oral microbiome.</title>
        <authorList>
            <person name="Dudek N.K."/>
            <person name="Sun C.L."/>
            <person name="Burstein D."/>
            <person name="Kantor R.S."/>
            <person name="Aliaga Goltsman D.S."/>
            <person name="Bik E.M."/>
            <person name="Thomas B.C."/>
            <person name="Banfield J.F."/>
            <person name="Relman D.A."/>
        </authorList>
    </citation>
    <scope>NUCLEOTIDE SEQUENCE [LARGE SCALE GENOMIC DNA]</scope>
    <source>
        <strain evidence="2">DOLJORAL78_47_16</strain>
    </source>
</reference>
<name>A0A2G6KAC3_9BACT</name>
<dbReference type="InterPro" id="IPR014710">
    <property type="entry name" value="RmlC-like_jellyroll"/>
</dbReference>
<dbReference type="SUPFAM" id="SSF51206">
    <property type="entry name" value="cAMP-binding domain-like"/>
    <property type="match status" value="1"/>
</dbReference>
<dbReference type="InterPro" id="IPR000595">
    <property type="entry name" value="cNMP-bd_dom"/>
</dbReference>
<accession>A0A2G6KAC3</accession>
<dbReference type="AlphaFoldDB" id="A0A2G6KAC3"/>
<comment type="caution">
    <text evidence="2">The sequence shown here is derived from an EMBL/GenBank/DDBJ whole genome shotgun (WGS) entry which is preliminary data.</text>
</comment>
<dbReference type="InterPro" id="IPR018490">
    <property type="entry name" value="cNMP-bd_dom_sf"/>
</dbReference>
<dbReference type="EMBL" id="PDSK01000110">
    <property type="protein sequence ID" value="PIE32638.1"/>
    <property type="molecule type" value="Genomic_DNA"/>
</dbReference>
<evidence type="ECO:0000259" key="1">
    <source>
        <dbReference type="PROSITE" id="PS50042"/>
    </source>
</evidence>
<gene>
    <name evidence="2" type="ORF">CSA56_14695</name>
</gene>
<evidence type="ECO:0000313" key="2">
    <source>
        <dbReference type="EMBL" id="PIE32638.1"/>
    </source>
</evidence>
<dbReference type="PROSITE" id="PS50042">
    <property type="entry name" value="CNMP_BINDING_3"/>
    <property type="match status" value="1"/>
</dbReference>
<protein>
    <recommendedName>
        <fullName evidence="1">Cyclic nucleotide-binding domain-containing protein</fullName>
    </recommendedName>
</protein>
<proteinExistence type="predicted"/>
<sequence length="127" mass="14185">MPSTNLLDQLQACPFFASLQETDLQLLLHYGKLNIFSEGKTVHNIGEQSMDMFFLILSGEIAIITGTGKVLQQMGRGDLVSDLDVSLLMNGKTGVIQAVRPTEIFVWYVGVIQKHLPVFMKRLMELT</sequence>